<name>F2NRP0_TRES6</name>
<dbReference type="GO" id="GO:0004322">
    <property type="term" value="F:ferroxidase activity"/>
    <property type="evidence" value="ECO:0007669"/>
    <property type="project" value="TreeGrafter"/>
</dbReference>
<keyword evidence="5 6" id="KW-0408">Iron</keyword>
<dbReference type="InterPro" id="IPR008331">
    <property type="entry name" value="Ferritin_DPS_dom"/>
</dbReference>
<keyword evidence="7" id="KW-0963">Cytoplasm</keyword>
<keyword evidence="4" id="KW-0560">Oxidoreductase</keyword>
<protein>
    <recommendedName>
        <fullName evidence="7">Ferritin</fullName>
        <ecNumber evidence="7">1.16.3.2</ecNumber>
    </recommendedName>
</protein>
<reference evidence="10" key="2">
    <citation type="submission" date="2011-04" db="EMBL/GenBank/DDBJ databases">
        <title>The complete genome of chromosome of Treponema succinifaciens DSM 2489.</title>
        <authorList>
            <person name="Lucas S."/>
            <person name="Copeland A."/>
            <person name="Lapidus A."/>
            <person name="Bruce D."/>
            <person name="Goodwin L."/>
            <person name="Pitluck S."/>
            <person name="Peters L."/>
            <person name="Kyrpides N."/>
            <person name="Mavromatis K."/>
            <person name="Ivanova N."/>
            <person name="Ovchinnikova G."/>
            <person name="Teshima H."/>
            <person name="Detter J.C."/>
            <person name="Tapia R."/>
            <person name="Han C."/>
            <person name="Land M."/>
            <person name="Hauser L."/>
            <person name="Markowitz V."/>
            <person name="Cheng J.-F."/>
            <person name="Hugenholtz P."/>
            <person name="Woyke T."/>
            <person name="Wu D."/>
            <person name="Gronow S."/>
            <person name="Wellnitz S."/>
            <person name="Brambilla E."/>
            <person name="Klenk H.-P."/>
            <person name="Eisen J.A."/>
        </authorList>
    </citation>
    <scope>NUCLEOTIDE SEQUENCE [LARGE SCALE GENOMIC DNA]</scope>
    <source>
        <strain evidence="10">ATCC 33096 / DSM 2489 / 6091</strain>
    </source>
</reference>
<dbReference type="GO" id="GO:0005829">
    <property type="term" value="C:cytosol"/>
    <property type="evidence" value="ECO:0007669"/>
    <property type="project" value="TreeGrafter"/>
</dbReference>
<feature type="binding site" evidence="6">
    <location>
        <position position="18"/>
    </location>
    <ligand>
        <name>Fe cation</name>
        <dbReference type="ChEBI" id="CHEBI:24875"/>
        <label>1</label>
    </ligand>
</feature>
<comment type="catalytic activity">
    <reaction evidence="7">
        <text>4 Fe(2+) + O2 + 6 H2O = 4 iron(III) oxide-hydroxide + 12 H(+)</text>
        <dbReference type="Rhea" id="RHEA:11972"/>
        <dbReference type="ChEBI" id="CHEBI:15377"/>
        <dbReference type="ChEBI" id="CHEBI:15378"/>
        <dbReference type="ChEBI" id="CHEBI:15379"/>
        <dbReference type="ChEBI" id="CHEBI:29033"/>
        <dbReference type="ChEBI" id="CHEBI:78619"/>
        <dbReference type="EC" id="1.16.3.2"/>
    </reaction>
</comment>
<dbReference type="GeneID" id="302998105"/>
<feature type="binding site" evidence="6">
    <location>
        <position position="54"/>
    </location>
    <ligand>
        <name>Fe cation</name>
        <dbReference type="ChEBI" id="CHEBI:24875"/>
        <label>1</label>
    </ligand>
</feature>
<proteinExistence type="inferred from homology"/>
<dbReference type="GO" id="GO:0008198">
    <property type="term" value="F:ferrous iron binding"/>
    <property type="evidence" value="ECO:0007669"/>
    <property type="project" value="TreeGrafter"/>
</dbReference>
<dbReference type="AlphaFoldDB" id="F2NRP0"/>
<dbReference type="Proteomes" id="UP000006852">
    <property type="component" value="Chromosome"/>
</dbReference>
<sequence length="163" mass="19007">MNTTTTLTSMLNTQIQKEFESAYIYLGFAAFFDMKGLAGFAEWYKQQAKEEEEHAMKIYDYLCKVNQPVELMPIGAPKNKPETISQVLKQSLEHEEYVTNLITTLYFQAEKEKNLFAKNFLNWFINEQLEEEQKAKELIDKYKMFGSTPEGLYALDKELGGRQ</sequence>
<feature type="binding site" evidence="6">
    <location>
        <position position="95"/>
    </location>
    <ligand>
        <name>Fe cation</name>
        <dbReference type="ChEBI" id="CHEBI:24875"/>
        <label>1</label>
    </ligand>
</feature>
<evidence type="ECO:0000256" key="5">
    <source>
        <dbReference type="ARBA" id="ARBA00023004"/>
    </source>
</evidence>
<dbReference type="PROSITE" id="PS50905">
    <property type="entry name" value="FERRITIN_LIKE"/>
    <property type="match status" value="1"/>
</dbReference>
<evidence type="ECO:0000256" key="2">
    <source>
        <dbReference type="ARBA" id="ARBA00022434"/>
    </source>
</evidence>
<comment type="subcellular location">
    <subcellularLocation>
        <location evidence="7">Cytoplasm</location>
    </subcellularLocation>
</comment>
<evidence type="ECO:0000256" key="1">
    <source>
        <dbReference type="ARBA" id="ARBA00006950"/>
    </source>
</evidence>
<comment type="similarity">
    <text evidence="1 7">Belongs to the ferritin family. Prokaryotic subfamily.</text>
</comment>
<evidence type="ECO:0000256" key="7">
    <source>
        <dbReference type="RuleBase" id="RU361145"/>
    </source>
</evidence>
<feature type="binding site" evidence="6">
    <location>
        <position position="128"/>
    </location>
    <ligand>
        <name>Fe cation</name>
        <dbReference type="ChEBI" id="CHEBI:24875"/>
        <label>1</label>
    </ligand>
</feature>
<dbReference type="EC" id="1.16.3.2" evidence="7"/>
<evidence type="ECO:0000313" key="9">
    <source>
        <dbReference type="EMBL" id="AEB13858.1"/>
    </source>
</evidence>
<dbReference type="eggNOG" id="COG1528">
    <property type="taxonomic scope" value="Bacteria"/>
</dbReference>
<reference evidence="9 10" key="1">
    <citation type="journal article" date="2011" name="Stand. Genomic Sci.">
        <title>Complete genome sequence of Treponema succinifaciens type strain (6091).</title>
        <authorList>
            <person name="Han C."/>
            <person name="Gronow S."/>
            <person name="Teshima H."/>
            <person name="Lapidus A."/>
            <person name="Nolan M."/>
            <person name="Lucas S."/>
            <person name="Hammon N."/>
            <person name="Deshpande S."/>
            <person name="Cheng J.F."/>
            <person name="Zeytun A."/>
            <person name="Tapia R."/>
            <person name="Goodwin L."/>
            <person name="Pitluck S."/>
            <person name="Liolios K."/>
            <person name="Pagani I."/>
            <person name="Ivanova N."/>
            <person name="Mavromatis K."/>
            <person name="Mikhailova N."/>
            <person name="Huntemann M."/>
            <person name="Pati A."/>
            <person name="Chen A."/>
            <person name="Palaniappan K."/>
            <person name="Land M."/>
            <person name="Hauser L."/>
            <person name="Brambilla E.M."/>
            <person name="Rohde M."/>
            <person name="Goker M."/>
            <person name="Woyke T."/>
            <person name="Bristow J."/>
            <person name="Eisen J.A."/>
            <person name="Markowitz V."/>
            <person name="Hugenholtz P."/>
            <person name="Kyrpides N.C."/>
            <person name="Klenk H.P."/>
            <person name="Detter J.C."/>
        </authorList>
    </citation>
    <scope>NUCLEOTIDE SEQUENCE [LARGE SCALE GENOMIC DNA]</scope>
    <source>
        <strain evidence="10">ATCC 33096 / DSM 2489 / 6091</strain>
    </source>
</reference>
<dbReference type="EMBL" id="CP002631">
    <property type="protein sequence ID" value="AEB13858.1"/>
    <property type="molecule type" value="Genomic_DNA"/>
</dbReference>
<dbReference type="STRING" id="869209.Tresu_0936"/>
<dbReference type="InterPro" id="IPR001519">
    <property type="entry name" value="Ferritin"/>
</dbReference>
<dbReference type="InterPro" id="IPR009040">
    <property type="entry name" value="Ferritin-like_diiron"/>
</dbReference>
<keyword evidence="10" id="KW-1185">Reference proteome</keyword>
<dbReference type="SUPFAM" id="SSF47240">
    <property type="entry name" value="Ferritin-like"/>
    <property type="match status" value="1"/>
</dbReference>
<gene>
    <name evidence="9" type="ordered locus">Tresu_0936</name>
</gene>
<keyword evidence="2 7" id="KW-0409">Iron storage</keyword>
<dbReference type="KEGG" id="tsu:Tresu_0936"/>
<evidence type="ECO:0000313" key="10">
    <source>
        <dbReference type="Proteomes" id="UP000006852"/>
    </source>
</evidence>
<accession>F2NRP0</accession>
<dbReference type="Pfam" id="PF00210">
    <property type="entry name" value="Ferritin"/>
    <property type="match status" value="1"/>
</dbReference>
<dbReference type="GO" id="GO:0008199">
    <property type="term" value="F:ferric iron binding"/>
    <property type="evidence" value="ECO:0007669"/>
    <property type="project" value="InterPro"/>
</dbReference>
<dbReference type="InterPro" id="IPR012347">
    <property type="entry name" value="Ferritin-like"/>
</dbReference>
<feature type="binding site" evidence="6">
    <location>
        <position position="51"/>
    </location>
    <ligand>
        <name>Fe cation</name>
        <dbReference type="ChEBI" id="CHEBI:24875"/>
        <label>1</label>
    </ligand>
</feature>
<evidence type="ECO:0000256" key="4">
    <source>
        <dbReference type="ARBA" id="ARBA00023002"/>
    </source>
</evidence>
<dbReference type="Gene3D" id="1.20.1260.10">
    <property type="match status" value="1"/>
</dbReference>
<dbReference type="PANTHER" id="PTHR11431">
    <property type="entry name" value="FERRITIN"/>
    <property type="match status" value="1"/>
</dbReference>
<comment type="function">
    <text evidence="7">Iron-storage protein.</text>
</comment>
<keyword evidence="3 6" id="KW-0479">Metal-binding</keyword>
<dbReference type="PANTHER" id="PTHR11431:SF127">
    <property type="entry name" value="BACTERIAL NON-HEME FERRITIN"/>
    <property type="match status" value="1"/>
</dbReference>
<feature type="domain" description="Ferritin-like diiron" evidence="8">
    <location>
        <begin position="1"/>
        <end position="146"/>
    </location>
</feature>
<dbReference type="InterPro" id="IPR041719">
    <property type="entry name" value="Ferritin_prok"/>
</dbReference>
<evidence type="ECO:0000256" key="6">
    <source>
        <dbReference type="PIRSR" id="PIRSR601519-1"/>
    </source>
</evidence>
<dbReference type="InterPro" id="IPR009078">
    <property type="entry name" value="Ferritin-like_SF"/>
</dbReference>
<evidence type="ECO:0000259" key="8">
    <source>
        <dbReference type="PROSITE" id="PS50905"/>
    </source>
</evidence>
<dbReference type="CDD" id="cd01055">
    <property type="entry name" value="Nonheme_Ferritin"/>
    <property type="match status" value="1"/>
</dbReference>
<dbReference type="GO" id="GO:0006826">
    <property type="term" value="P:iron ion transport"/>
    <property type="evidence" value="ECO:0007669"/>
    <property type="project" value="InterPro"/>
</dbReference>
<dbReference type="RefSeq" id="WP_013701150.1">
    <property type="nucleotide sequence ID" value="NC_015385.1"/>
</dbReference>
<dbReference type="HOGENOM" id="CLU_065681_1_2_12"/>
<organism evidence="9 10">
    <name type="scientific">Treponema succinifaciens (strain ATCC 33096 / DSM 2489 / 6091)</name>
    <dbReference type="NCBI Taxonomy" id="869209"/>
    <lineage>
        <taxon>Bacteria</taxon>
        <taxon>Pseudomonadati</taxon>
        <taxon>Spirochaetota</taxon>
        <taxon>Spirochaetia</taxon>
        <taxon>Spirochaetales</taxon>
        <taxon>Treponemataceae</taxon>
        <taxon>Treponema</taxon>
    </lineage>
</organism>
<dbReference type="GO" id="GO:0006879">
    <property type="term" value="P:intracellular iron ion homeostasis"/>
    <property type="evidence" value="ECO:0007669"/>
    <property type="project" value="UniProtKB-KW"/>
</dbReference>
<evidence type="ECO:0000256" key="3">
    <source>
        <dbReference type="ARBA" id="ARBA00022723"/>
    </source>
</evidence>
<dbReference type="OrthoDB" id="9801481at2"/>